<dbReference type="EMBL" id="JABSTR010000005">
    <property type="protein sequence ID" value="KAH9372103.1"/>
    <property type="molecule type" value="Genomic_DNA"/>
</dbReference>
<dbReference type="OrthoDB" id="10065625at2759"/>
<keyword evidence="2" id="KW-1185">Reference proteome</keyword>
<name>A0A9J6GB42_HAELO</name>
<sequence length="100" mass="11580">MKKTLNLPFLTTRRLISRLCLFHKIFYDNETLKQSLFIPPAYISTRLDHHLKIGVPCSNTNLYFGSFLQKTSVDWNSLPAGIVSTKELEKFKSALANHFY</sequence>
<accession>A0A9J6GB42</accession>
<dbReference type="Proteomes" id="UP000821853">
    <property type="component" value="Chromosome 3"/>
</dbReference>
<evidence type="ECO:0008006" key="3">
    <source>
        <dbReference type="Google" id="ProtNLM"/>
    </source>
</evidence>
<dbReference type="AlphaFoldDB" id="A0A9J6GB42"/>
<reference evidence="1 2" key="1">
    <citation type="journal article" date="2020" name="Cell">
        <title>Large-Scale Comparative Analyses of Tick Genomes Elucidate Their Genetic Diversity and Vector Capacities.</title>
        <authorList>
            <consortium name="Tick Genome and Microbiome Consortium (TIGMIC)"/>
            <person name="Jia N."/>
            <person name="Wang J."/>
            <person name="Shi W."/>
            <person name="Du L."/>
            <person name="Sun Y."/>
            <person name="Zhan W."/>
            <person name="Jiang J.F."/>
            <person name="Wang Q."/>
            <person name="Zhang B."/>
            <person name="Ji P."/>
            <person name="Bell-Sakyi L."/>
            <person name="Cui X.M."/>
            <person name="Yuan T.T."/>
            <person name="Jiang B.G."/>
            <person name="Yang W.F."/>
            <person name="Lam T.T."/>
            <person name="Chang Q.C."/>
            <person name="Ding S.J."/>
            <person name="Wang X.J."/>
            <person name="Zhu J.G."/>
            <person name="Ruan X.D."/>
            <person name="Zhao L."/>
            <person name="Wei J.T."/>
            <person name="Ye R.Z."/>
            <person name="Que T.C."/>
            <person name="Du C.H."/>
            <person name="Zhou Y.H."/>
            <person name="Cheng J.X."/>
            <person name="Dai P.F."/>
            <person name="Guo W.B."/>
            <person name="Han X.H."/>
            <person name="Huang E.J."/>
            <person name="Li L.F."/>
            <person name="Wei W."/>
            <person name="Gao Y.C."/>
            <person name="Liu J.Z."/>
            <person name="Shao H.Z."/>
            <person name="Wang X."/>
            <person name="Wang C.C."/>
            <person name="Yang T.C."/>
            <person name="Huo Q.B."/>
            <person name="Li W."/>
            <person name="Chen H.Y."/>
            <person name="Chen S.E."/>
            <person name="Zhou L.G."/>
            <person name="Ni X.B."/>
            <person name="Tian J.H."/>
            <person name="Sheng Y."/>
            <person name="Liu T."/>
            <person name="Pan Y.S."/>
            <person name="Xia L.Y."/>
            <person name="Li J."/>
            <person name="Zhao F."/>
            <person name="Cao W.C."/>
        </authorList>
    </citation>
    <scope>NUCLEOTIDE SEQUENCE [LARGE SCALE GENOMIC DNA]</scope>
    <source>
        <strain evidence="1">HaeL-2018</strain>
    </source>
</reference>
<evidence type="ECO:0000313" key="2">
    <source>
        <dbReference type="Proteomes" id="UP000821853"/>
    </source>
</evidence>
<evidence type="ECO:0000313" key="1">
    <source>
        <dbReference type="EMBL" id="KAH9372103.1"/>
    </source>
</evidence>
<comment type="caution">
    <text evidence="1">The sequence shown here is derived from an EMBL/GenBank/DDBJ whole genome shotgun (WGS) entry which is preliminary data.</text>
</comment>
<organism evidence="1 2">
    <name type="scientific">Haemaphysalis longicornis</name>
    <name type="common">Bush tick</name>
    <dbReference type="NCBI Taxonomy" id="44386"/>
    <lineage>
        <taxon>Eukaryota</taxon>
        <taxon>Metazoa</taxon>
        <taxon>Ecdysozoa</taxon>
        <taxon>Arthropoda</taxon>
        <taxon>Chelicerata</taxon>
        <taxon>Arachnida</taxon>
        <taxon>Acari</taxon>
        <taxon>Parasitiformes</taxon>
        <taxon>Ixodida</taxon>
        <taxon>Ixodoidea</taxon>
        <taxon>Ixodidae</taxon>
        <taxon>Haemaphysalinae</taxon>
        <taxon>Haemaphysalis</taxon>
    </lineage>
</organism>
<gene>
    <name evidence="1" type="ORF">HPB48_013061</name>
</gene>
<protein>
    <recommendedName>
        <fullName evidence="3">Tick transposon</fullName>
    </recommendedName>
</protein>
<dbReference type="VEuPathDB" id="VectorBase:HLOH_040268"/>
<proteinExistence type="predicted"/>
<dbReference type="OMA" id="KIFYDNE"/>